<evidence type="ECO:0000313" key="2">
    <source>
        <dbReference type="Proteomes" id="UP000250235"/>
    </source>
</evidence>
<organism evidence="1 2">
    <name type="scientific">Dorcoceras hygrometricum</name>
    <dbReference type="NCBI Taxonomy" id="472368"/>
    <lineage>
        <taxon>Eukaryota</taxon>
        <taxon>Viridiplantae</taxon>
        <taxon>Streptophyta</taxon>
        <taxon>Embryophyta</taxon>
        <taxon>Tracheophyta</taxon>
        <taxon>Spermatophyta</taxon>
        <taxon>Magnoliopsida</taxon>
        <taxon>eudicotyledons</taxon>
        <taxon>Gunneridae</taxon>
        <taxon>Pentapetalae</taxon>
        <taxon>asterids</taxon>
        <taxon>lamiids</taxon>
        <taxon>Lamiales</taxon>
        <taxon>Gesneriaceae</taxon>
        <taxon>Didymocarpoideae</taxon>
        <taxon>Trichosporeae</taxon>
        <taxon>Loxocarpinae</taxon>
        <taxon>Dorcoceras</taxon>
    </lineage>
</organism>
<sequence length="159" mass="18312">MVSFTSNEFSIVSCFASVGQPLNINLKLGSTFLERHFKGMNSAKRNPVIEKFFDLADNEVELDDLFRDAAFRFMVDEIEVHLGYIKVDRKEKMYMGGCIVGLMTVSIKAFGEEKVLVEDVVWRAFVRLDNEIKLLKEKLKWLRRMRPQGGNENNILAKS</sequence>
<protein>
    <submittedName>
        <fullName evidence="1">Uncharacterized protein</fullName>
    </submittedName>
</protein>
<reference evidence="1 2" key="1">
    <citation type="journal article" date="2015" name="Proc. Natl. Acad. Sci. U.S.A.">
        <title>The resurrection genome of Boea hygrometrica: A blueprint for survival of dehydration.</title>
        <authorList>
            <person name="Xiao L."/>
            <person name="Yang G."/>
            <person name="Zhang L."/>
            <person name="Yang X."/>
            <person name="Zhao S."/>
            <person name="Ji Z."/>
            <person name="Zhou Q."/>
            <person name="Hu M."/>
            <person name="Wang Y."/>
            <person name="Chen M."/>
            <person name="Xu Y."/>
            <person name="Jin H."/>
            <person name="Xiao X."/>
            <person name="Hu G."/>
            <person name="Bao F."/>
            <person name="Hu Y."/>
            <person name="Wan P."/>
            <person name="Li L."/>
            <person name="Deng X."/>
            <person name="Kuang T."/>
            <person name="Xiang C."/>
            <person name="Zhu J.K."/>
            <person name="Oliver M.J."/>
            <person name="He Y."/>
        </authorList>
    </citation>
    <scope>NUCLEOTIDE SEQUENCE [LARGE SCALE GENOMIC DNA]</scope>
    <source>
        <strain evidence="2">cv. XS01</strain>
    </source>
</reference>
<dbReference type="EMBL" id="KV010775">
    <property type="protein sequence ID" value="KZV26925.1"/>
    <property type="molecule type" value="Genomic_DNA"/>
</dbReference>
<gene>
    <name evidence="1" type="ORF">F511_41260</name>
</gene>
<dbReference type="AlphaFoldDB" id="A0A2Z7AYJ5"/>
<dbReference type="OrthoDB" id="914037at2759"/>
<evidence type="ECO:0000313" key="1">
    <source>
        <dbReference type="EMBL" id="KZV26925.1"/>
    </source>
</evidence>
<proteinExistence type="predicted"/>
<keyword evidence="2" id="KW-1185">Reference proteome</keyword>
<name>A0A2Z7AYJ5_9LAMI</name>
<dbReference type="Proteomes" id="UP000250235">
    <property type="component" value="Unassembled WGS sequence"/>
</dbReference>
<accession>A0A2Z7AYJ5</accession>